<proteinExistence type="predicted"/>
<dbReference type="Proteomes" id="UP000295371">
    <property type="component" value="Unassembled WGS sequence"/>
</dbReference>
<evidence type="ECO:0000256" key="1">
    <source>
        <dbReference type="SAM" id="MobiDB-lite"/>
    </source>
</evidence>
<feature type="compositionally biased region" description="Low complexity" evidence="1">
    <location>
        <begin position="64"/>
        <end position="75"/>
    </location>
</feature>
<feature type="region of interest" description="Disordered" evidence="1">
    <location>
        <begin position="224"/>
        <end position="270"/>
    </location>
</feature>
<evidence type="ECO:0000313" key="3">
    <source>
        <dbReference type="Proteomes" id="UP000295371"/>
    </source>
</evidence>
<reference evidence="2 3" key="1">
    <citation type="submission" date="2019-03" db="EMBL/GenBank/DDBJ databases">
        <title>Genomic Encyclopedia of Archaeal and Bacterial Type Strains, Phase II (KMG-II): from individual species to whole genera.</title>
        <authorList>
            <person name="Goeker M."/>
        </authorList>
    </citation>
    <scope>NUCLEOTIDE SEQUENCE [LARGE SCALE GENOMIC DNA]</scope>
    <source>
        <strain evidence="2 3">DSM 24323</strain>
    </source>
</reference>
<feature type="region of interest" description="Disordered" evidence="1">
    <location>
        <begin position="1"/>
        <end position="104"/>
    </location>
</feature>
<comment type="caution">
    <text evidence="2">The sequence shown here is derived from an EMBL/GenBank/DDBJ whole genome shotgun (WGS) entry which is preliminary data.</text>
</comment>
<protein>
    <recommendedName>
        <fullName evidence="4">F0F1-type ATP synthase membrane subunit b/b</fullName>
    </recommendedName>
</protein>
<feature type="compositionally biased region" description="Polar residues" evidence="1">
    <location>
        <begin position="256"/>
        <end position="270"/>
    </location>
</feature>
<evidence type="ECO:0008006" key="4">
    <source>
        <dbReference type="Google" id="ProtNLM"/>
    </source>
</evidence>
<keyword evidence="3" id="KW-1185">Reference proteome</keyword>
<dbReference type="EMBL" id="SOAW01000001">
    <property type="protein sequence ID" value="TDT33531.1"/>
    <property type="molecule type" value="Genomic_DNA"/>
</dbReference>
<evidence type="ECO:0000313" key="2">
    <source>
        <dbReference type="EMBL" id="TDT33531.1"/>
    </source>
</evidence>
<name>A0A4R7J7U5_9ACTN</name>
<sequence length="270" mass="28098">MSQFPFGSTPPPDDRTQGDESWSAGAREQPPVSDAVIGDRGQLVGDEGAGGEVVGDERWTPAADTPGTSTDSGSTKDVAREEAAQTKDEAVRAGKDVAATARSEASNVAAEVRDQAADLTSRVQGEVRTQGQQQQQRLAEGLHSASHELSDMARNSQQSGIATEVTQEVAQRLSRTASWLEAREPADIVADLRGFARREPALFLLGAAGAGFLIGRLVRGIAANKKDGSNDTPALGSRSRPADPVGPQPGQGGINTGTTWGDTSSGEGLR</sequence>
<feature type="compositionally biased region" description="Basic and acidic residues" evidence="1">
    <location>
        <begin position="77"/>
        <end position="95"/>
    </location>
</feature>
<accession>A0A4R7J7U5</accession>
<gene>
    <name evidence="2" type="ORF">CLV29_1152</name>
</gene>
<dbReference type="AlphaFoldDB" id="A0A4R7J7U5"/>
<organism evidence="2 3">
    <name type="scientific">Naumannella halotolerans</name>
    <dbReference type="NCBI Taxonomy" id="993414"/>
    <lineage>
        <taxon>Bacteria</taxon>
        <taxon>Bacillati</taxon>
        <taxon>Actinomycetota</taxon>
        <taxon>Actinomycetes</taxon>
        <taxon>Propionibacteriales</taxon>
        <taxon>Propionibacteriaceae</taxon>
        <taxon>Naumannella</taxon>
    </lineage>
</organism>